<proteinExistence type="predicted"/>
<dbReference type="AlphaFoldDB" id="A0A250KRI2"/>
<evidence type="ECO:0000256" key="1">
    <source>
        <dbReference type="SAM" id="SignalP"/>
    </source>
</evidence>
<sequence>MKMSKTLFLGGLLLTGTLGMSSGAVAAENAAGVKEFMGKTVETAKQAQAAAAAGDKDGCLSAIKQTKQNYKEITGDAAGKPLQDAMKKVREAQGLCDAGKPAEAAPILGEATAAMEKVAAGIK</sequence>
<dbReference type="KEGG" id="mmai:sS8_2210"/>
<name>A0A250KRI2_9GAMM</name>
<evidence type="ECO:0000313" key="2">
    <source>
        <dbReference type="EMBL" id="BBA34162.1"/>
    </source>
</evidence>
<gene>
    <name evidence="2" type="ORF">sS8_2210</name>
</gene>
<organism evidence="2 3">
    <name type="scientific">Methylocaldum marinum</name>
    <dbReference type="NCBI Taxonomy" id="1432792"/>
    <lineage>
        <taxon>Bacteria</taxon>
        <taxon>Pseudomonadati</taxon>
        <taxon>Pseudomonadota</taxon>
        <taxon>Gammaproteobacteria</taxon>
        <taxon>Methylococcales</taxon>
        <taxon>Methylococcaceae</taxon>
        <taxon>Methylocaldum</taxon>
    </lineage>
</organism>
<keyword evidence="1" id="KW-0732">Signal</keyword>
<reference evidence="2 3" key="1">
    <citation type="submission" date="2016-12" db="EMBL/GenBank/DDBJ databases">
        <title>Genome sequencing of Methylocaldum marinum.</title>
        <authorList>
            <person name="Takeuchi M."/>
            <person name="Kamagata Y."/>
            <person name="Hiraoka S."/>
            <person name="Oshima K."/>
            <person name="Hattori M."/>
            <person name="Iwasaki W."/>
        </authorList>
    </citation>
    <scope>NUCLEOTIDE SEQUENCE [LARGE SCALE GENOMIC DNA]</scope>
    <source>
        <strain evidence="2 3">S8</strain>
    </source>
</reference>
<evidence type="ECO:0000313" key="3">
    <source>
        <dbReference type="Proteomes" id="UP000266313"/>
    </source>
</evidence>
<keyword evidence="3" id="KW-1185">Reference proteome</keyword>
<dbReference type="Proteomes" id="UP000266313">
    <property type="component" value="Chromosome"/>
</dbReference>
<feature type="signal peptide" evidence="1">
    <location>
        <begin position="1"/>
        <end position="26"/>
    </location>
</feature>
<feature type="chain" id="PRO_5012987586" evidence="1">
    <location>
        <begin position="27"/>
        <end position="123"/>
    </location>
</feature>
<accession>A0A250KRI2</accession>
<protein>
    <submittedName>
        <fullName evidence="2">Conserved domain protein</fullName>
    </submittedName>
</protein>
<dbReference type="EMBL" id="AP017928">
    <property type="protein sequence ID" value="BBA34162.1"/>
    <property type="molecule type" value="Genomic_DNA"/>
</dbReference>